<sequence>MTAPKNTGKRESAGKVKAAKAAEGKGPEPGPEYADQSGGGATKDREERTITVTVPSFDRVASGAVNAAMLPVALARQVLPAKRGVPVYVGLGVLGAADVLEWPVAIGFGVCYAMFRRRNKGATPSGPGEGAPSATRPAAA</sequence>
<feature type="compositionally biased region" description="Basic and acidic residues" evidence="1">
    <location>
        <begin position="8"/>
        <end position="26"/>
    </location>
</feature>
<dbReference type="Proteomes" id="UP000619486">
    <property type="component" value="Unassembled WGS sequence"/>
</dbReference>
<accession>A0A918LS97</accession>
<protein>
    <submittedName>
        <fullName evidence="2">Uncharacterized protein</fullName>
    </submittedName>
</protein>
<keyword evidence="3" id="KW-1185">Reference proteome</keyword>
<evidence type="ECO:0000313" key="3">
    <source>
        <dbReference type="Proteomes" id="UP000619486"/>
    </source>
</evidence>
<dbReference type="RefSeq" id="WP_019891554.1">
    <property type="nucleotide sequence ID" value="NZ_BMQQ01000018.1"/>
</dbReference>
<proteinExistence type="predicted"/>
<evidence type="ECO:0000256" key="1">
    <source>
        <dbReference type="SAM" id="MobiDB-lite"/>
    </source>
</evidence>
<feature type="region of interest" description="Disordered" evidence="1">
    <location>
        <begin position="1"/>
        <end position="49"/>
    </location>
</feature>
<reference evidence="2" key="2">
    <citation type="submission" date="2020-09" db="EMBL/GenBank/DDBJ databases">
        <authorList>
            <person name="Sun Q."/>
            <person name="Ohkuma M."/>
        </authorList>
    </citation>
    <scope>NUCLEOTIDE SEQUENCE</scope>
    <source>
        <strain evidence="2">JCM 3172</strain>
    </source>
</reference>
<evidence type="ECO:0000313" key="2">
    <source>
        <dbReference type="EMBL" id="GGT45999.1"/>
    </source>
</evidence>
<gene>
    <name evidence="2" type="ORF">GCM10014713_44890</name>
</gene>
<comment type="caution">
    <text evidence="2">The sequence shown here is derived from an EMBL/GenBank/DDBJ whole genome shotgun (WGS) entry which is preliminary data.</text>
</comment>
<feature type="region of interest" description="Disordered" evidence="1">
    <location>
        <begin position="119"/>
        <end position="140"/>
    </location>
</feature>
<name>A0A918LS97_9ACTN</name>
<organism evidence="2 3">
    <name type="scientific">Streptomyces purpureus</name>
    <dbReference type="NCBI Taxonomy" id="1951"/>
    <lineage>
        <taxon>Bacteria</taxon>
        <taxon>Bacillati</taxon>
        <taxon>Actinomycetota</taxon>
        <taxon>Actinomycetes</taxon>
        <taxon>Kitasatosporales</taxon>
        <taxon>Streptomycetaceae</taxon>
        <taxon>Streptomyces</taxon>
    </lineage>
</organism>
<dbReference type="EMBL" id="BMQQ01000018">
    <property type="protein sequence ID" value="GGT45999.1"/>
    <property type="molecule type" value="Genomic_DNA"/>
</dbReference>
<reference evidence="2" key="1">
    <citation type="journal article" date="2014" name="Int. J. Syst. Evol. Microbiol.">
        <title>Complete genome sequence of Corynebacterium casei LMG S-19264T (=DSM 44701T), isolated from a smear-ripened cheese.</title>
        <authorList>
            <consortium name="US DOE Joint Genome Institute (JGI-PGF)"/>
            <person name="Walter F."/>
            <person name="Albersmeier A."/>
            <person name="Kalinowski J."/>
            <person name="Ruckert C."/>
        </authorList>
    </citation>
    <scope>NUCLEOTIDE SEQUENCE</scope>
    <source>
        <strain evidence="2">JCM 3172</strain>
    </source>
</reference>
<dbReference type="AlphaFoldDB" id="A0A918LS97"/>